<name>G8NT09_GRAMM</name>
<keyword evidence="2" id="KW-1185">Reference proteome</keyword>
<dbReference type="InterPro" id="IPR011042">
    <property type="entry name" value="6-blade_b-propeller_TolB-like"/>
</dbReference>
<dbReference type="Gene3D" id="2.120.10.30">
    <property type="entry name" value="TolB, C-terminal domain"/>
    <property type="match status" value="1"/>
</dbReference>
<evidence type="ECO:0008006" key="3">
    <source>
        <dbReference type="Google" id="ProtNLM"/>
    </source>
</evidence>
<dbReference type="HOGENOM" id="CLU_259659_0_0_0"/>
<dbReference type="STRING" id="682795.AciX8_3136"/>
<organism evidence="1 2">
    <name type="scientific">Granulicella mallensis (strain ATCC BAA-1857 / DSM 23137 / MP5ACTX8)</name>
    <dbReference type="NCBI Taxonomy" id="682795"/>
    <lineage>
        <taxon>Bacteria</taxon>
        <taxon>Pseudomonadati</taxon>
        <taxon>Acidobacteriota</taxon>
        <taxon>Terriglobia</taxon>
        <taxon>Terriglobales</taxon>
        <taxon>Acidobacteriaceae</taxon>
        <taxon>Granulicella</taxon>
    </lineage>
</organism>
<accession>G8NT09</accession>
<gene>
    <name evidence="1" type="ordered locus">AciX8_3136</name>
</gene>
<dbReference type="Proteomes" id="UP000007113">
    <property type="component" value="Chromosome"/>
</dbReference>
<reference evidence="1 2" key="1">
    <citation type="submission" date="2011-11" db="EMBL/GenBank/DDBJ databases">
        <title>Complete sequence of Granulicella mallensis MP5ACTX8.</title>
        <authorList>
            <consortium name="US DOE Joint Genome Institute"/>
            <person name="Lucas S."/>
            <person name="Copeland A."/>
            <person name="Lapidus A."/>
            <person name="Cheng J.-F."/>
            <person name="Goodwin L."/>
            <person name="Pitluck S."/>
            <person name="Peters L."/>
            <person name="Lu M."/>
            <person name="Detter J.C."/>
            <person name="Han C."/>
            <person name="Tapia R."/>
            <person name="Land M."/>
            <person name="Hauser L."/>
            <person name="Kyrpides N."/>
            <person name="Ivanova N."/>
            <person name="Mikhailova N."/>
            <person name="Pagani I."/>
            <person name="Rawat S."/>
            <person name="Mannisto M."/>
            <person name="Haggblom M."/>
            <person name="Woyke T."/>
        </authorList>
    </citation>
    <scope>NUCLEOTIDE SEQUENCE [LARGE SCALE GENOMIC DNA]</scope>
    <source>
        <strain evidence="2">ATCC BAA-1857 / DSM 23137 / MP5ACTX8</strain>
    </source>
</reference>
<dbReference type="KEGG" id="gma:AciX8_3136"/>
<dbReference type="EMBL" id="CP003130">
    <property type="protein sequence ID" value="AEU37439.1"/>
    <property type="molecule type" value="Genomic_DNA"/>
</dbReference>
<evidence type="ECO:0000313" key="2">
    <source>
        <dbReference type="Proteomes" id="UP000007113"/>
    </source>
</evidence>
<dbReference type="SUPFAM" id="SSF75011">
    <property type="entry name" value="3-carboxy-cis,cis-mucoante lactonizing enzyme"/>
    <property type="match status" value="1"/>
</dbReference>
<dbReference type="eggNOG" id="COG3292">
    <property type="taxonomic scope" value="Bacteria"/>
</dbReference>
<sequence length="1323" mass="129170">MQSIIISSPLSRFIPARRCRRRQDGHAMARLLSVLCITALAAAITGCSSGGVSSSEAAAAPIAMSTASGTAVKTSILAVGSAVNFSMMPVGDKSSAGVDWIVTCEGNPVTGSISNGACGTLAPIHTADGVATVYTAPSVAPINGAITVTATVTSNPSQSSSVSLTIVATPIGVAFTGAVPASLEIKATHVFNAAVTNDPLGAGVTWTATCGSSACGSFNPTSSLESTTYTAPSVVPTGGIVTITATSLTDTSKSASAKVQITAPPPPVPVTVSVLQSNVYLTTTGSTHSTSLTAIVANDPADAGVDWSLSCGASSCGSLGGSVKTHTASGVSVSYVSPSSIPSGGTVTITAASTTNPAVSASATATILTTAPIVVTMPSAPPSALTTGAQATLAATVASDPKNLGVNWTASCGGTGGCGSFNLSPAHTASAGKIIYTAPASVPTGGLVTITASSPASTPSNPAIAITTVVAAPPTLAFTQIPTMPLTAAAQAPVSATVANDVSPGGVTWSVQCGNTVPGGCGWISPVQTASGATAVYTAPPAPPVTLPAPKDTPPIASVTIVATSVADPSVSLSSSSIAINSSMVLSVGFVPSLPAQVQTDATVNLTAAVANDATNAGVDWQVCASGCGFFTVKPAIPAIPATATTPYVPAVPAVTAPSVPAWPNGLPIPYTAPSDPPASGVVVVEALAHADGTTANSGTIAITTSPTGPALNGSVQAGTQPVVGASVFLYAAGTSGYASASAQIAAATTDKNGKFTVSAGYTCPSPISQMYLVATGGKVGANAANPNLSMMTALGSCNGLGSSAVVVNEVTTVASAWATAPFAANDELTGNSSDLYLGTSSGNLSGLANAFAAVNNLVDITTGQARFVIPAANAAVPYVEINTLANALNACTGTSGGVEGDGSPCGVLFTATDTLPAGKFNGTIAPSDTLQAAFNIAQHPGANTEAYILDSLNLFTLGTSVSPFQPILTALPGDWSISLNYTSGGGLTTTGTVGSFAVDASGNLWITDTAGGDVIEWNAVGAALSPSTGFPAGGGLLAIDANGNVWVSGNSVLSELTNLGTPVLGSPFAGVAGGGSDMAFDAQDNLWIANGGGVNEFNNLGVELSPASGFTNSGNSGITAVGIDSSNNVWIGNSISTAPSIFSELTNPGGELIVNSGLAPTGEGITILPQLASDGKGDIWGVSASGNAENNGSAVVCEVPPYGGLGTTLIPTCYSGVGYPATPGSFPIGANPQGLAFDGAGGLWIAGPGGGVFLRDAMGNYASAGVSIPVPNAGSLRAAVDGAGNVWVLLANNIVIEHIGVATPVVTPIALGMKNNKLAAKP</sequence>
<protein>
    <recommendedName>
        <fullName evidence="3">NHL repeat containing protein</fullName>
    </recommendedName>
</protein>
<evidence type="ECO:0000313" key="1">
    <source>
        <dbReference type="EMBL" id="AEU37439.1"/>
    </source>
</evidence>
<proteinExistence type="predicted"/>